<comment type="caution">
    <text evidence="1">The sequence shown here is derived from an EMBL/GenBank/DDBJ whole genome shotgun (WGS) entry which is preliminary data.</text>
</comment>
<dbReference type="AlphaFoldDB" id="J1HKM3"/>
<keyword evidence="2" id="KW-1185">Reference proteome</keyword>
<dbReference type="Proteomes" id="UP000002941">
    <property type="component" value="Unassembled WGS sequence"/>
</dbReference>
<evidence type="ECO:0000313" key="1">
    <source>
        <dbReference type="EMBL" id="EJF46510.1"/>
    </source>
</evidence>
<evidence type="ECO:0000313" key="2">
    <source>
        <dbReference type="Proteomes" id="UP000002941"/>
    </source>
</evidence>
<name>J1HKM3_9ACTO</name>
<sequence>MMPRHPWLARFVPDVDARVAASELNPDTPDEVEMWRVPAFTWAPGTSIQGRKGKGRLMPFRIHWNVLSDSPAPRTSTAVGPGASFDVTAEPEPVAVGQLRHEAEAARWRLFSELNSWVSKAVVAAHAVRSAEIASSRNIRDVPLLDSPALEAVADELMVGDHGFFSRMLPLIVRQTCFDKVDPERWMRTMLRRDADQAVGRAVGDVLPGPRVRRLASKHPGGSLDEIVELYNRGVSRSNRIAPARAACALLIGRTAPEHIDDERLADALPHAPSAEDVCLGVSV</sequence>
<proteinExistence type="predicted"/>
<dbReference type="EMBL" id="AKFT01000058">
    <property type="protein sequence ID" value="EJF46510.1"/>
    <property type="molecule type" value="Genomic_DNA"/>
</dbReference>
<organism evidence="1 2">
    <name type="scientific">Actinomyces massiliensis F0489</name>
    <dbReference type="NCBI Taxonomy" id="1125718"/>
    <lineage>
        <taxon>Bacteria</taxon>
        <taxon>Bacillati</taxon>
        <taxon>Actinomycetota</taxon>
        <taxon>Actinomycetes</taxon>
        <taxon>Actinomycetales</taxon>
        <taxon>Actinomycetaceae</taxon>
        <taxon>Actinomyces</taxon>
    </lineage>
</organism>
<gene>
    <name evidence="1" type="ORF">HMPREF1318_1678</name>
</gene>
<dbReference type="PATRIC" id="fig|1125718.3.peg.849"/>
<accession>J1HKM3</accession>
<reference evidence="1 2" key="1">
    <citation type="submission" date="2012-05" db="EMBL/GenBank/DDBJ databases">
        <authorList>
            <person name="Harkins D.M."/>
            <person name="Madupu R."/>
            <person name="Durkin A.S."/>
            <person name="Torralba M."/>
            <person name="Methe B."/>
            <person name="Sutton G.G."/>
            <person name="Nelson K.E."/>
        </authorList>
    </citation>
    <scope>NUCLEOTIDE SEQUENCE [LARGE SCALE GENOMIC DNA]</scope>
    <source>
        <strain evidence="1 2">F0489</strain>
    </source>
</reference>
<protein>
    <submittedName>
        <fullName evidence="1">Uncharacterized protein</fullName>
    </submittedName>
</protein>